<gene>
    <name evidence="1" type="ORF">DSO57_1037485</name>
</gene>
<evidence type="ECO:0000313" key="2">
    <source>
        <dbReference type="Proteomes" id="UP001165960"/>
    </source>
</evidence>
<proteinExistence type="predicted"/>
<name>A0ACC2SZR6_9FUNG</name>
<feature type="non-terminal residue" evidence="1">
    <location>
        <position position="108"/>
    </location>
</feature>
<protein>
    <submittedName>
        <fullName evidence="1">Uncharacterized protein</fullName>
    </submittedName>
</protein>
<keyword evidence="2" id="KW-1185">Reference proteome</keyword>
<dbReference type="Proteomes" id="UP001165960">
    <property type="component" value="Unassembled WGS sequence"/>
</dbReference>
<accession>A0ACC2SZR6</accession>
<organism evidence="1 2">
    <name type="scientific">Entomophthora muscae</name>
    <dbReference type="NCBI Taxonomy" id="34485"/>
    <lineage>
        <taxon>Eukaryota</taxon>
        <taxon>Fungi</taxon>
        <taxon>Fungi incertae sedis</taxon>
        <taxon>Zoopagomycota</taxon>
        <taxon>Entomophthoromycotina</taxon>
        <taxon>Entomophthoromycetes</taxon>
        <taxon>Entomophthorales</taxon>
        <taxon>Entomophthoraceae</taxon>
        <taxon>Entomophthora</taxon>
    </lineage>
</organism>
<reference evidence="1" key="1">
    <citation type="submission" date="2022-04" db="EMBL/GenBank/DDBJ databases">
        <title>Genome of the entomopathogenic fungus Entomophthora muscae.</title>
        <authorList>
            <person name="Elya C."/>
            <person name="Lovett B.R."/>
            <person name="Lee E."/>
            <person name="Macias A.M."/>
            <person name="Hajek A.E."/>
            <person name="De Bivort B.L."/>
            <person name="Kasson M.T."/>
            <person name="De Fine Licht H.H."/>
            <person name="Stajich J.E."/>
        </authorList>
    </citation>
    <scope>NUCLEOTIDE SEQUENCE</scope>
    <source>
        <strain evidence="1">Berkeley</strain>
    </source>
</reference>
<sequence length="108" mass="11820">MALHFQFEAGFKSFKDLPSRPALYTLAFAISNSPITSQHEFSVPDFEFAVQGICENSTPGITVACEKPGVRATLSSQKKSLEAFDFNRRCSKYNTSDISISNCDGAIS</sequence>
<dbReference type="EMBL" id="QTSX02003955">
    <property type="protein sequence ID" value="KAJ9067592.1"/>
    <property type="molecule type" value="Genomic_DNA"/>
</dbReference>
<comment type="caution">
    <text evidence="1">The sequence shown here is derived from an EMBL/GenBank/DDBJ whole genome shotgun (WGS) entry which is preliminary data.</text>
</comment>
<evidence type="ECO:0000313" key="1">
    <source>
        <dbReference type="EMBL" id="KAJ9067592.1"/>
    </source>
</evidence>